<feature type="domain" description="HTH luxR-type" evidence="6">
    <location>
        <begin position="147"/>
        <end position="212"/>
    </location>
</feature>
<dbReference type="SUPFAM" id="SSF46894">
    <property type="entry name" value="C-terminal effector domain of the bipartite response regulators"/>
    <property type="match status" value="1"/>
</dbReference>
<proteinExistence type="predicted"/>
<dbReference type="AlphaFoldDB" id="A0A5B8UU97"/>
<dbReference type="InterPro" id="IPR001789">
    <property type="entry name" value="Sig_transdc_resp-reg_receiver"/>
</dbReference>
<dbReference type="SMART" id="SM00448">
    <property type="entry name" value="REC"/>
    <property type="match status" value="1"/>
</dbReference>
<evidence type="ECO:0000313" key="9">
    <source>
        <dbReference type="Proteomes" id="UP000321479"/>
    </source>
</evidence>
<dbReference type="InterPro" id="IPR000792">
    <property type="entry name" value="Tscrpt_reg_LuxR_C"/>
</dbReference>
<reference evidence="8 9" key="1">
    <citation type="journal article" date="2017" name="Curr. Microbiol.">
        <title>Mucilaginibacter ginsenosidivorans sp. nov., Isolated from Soil of Ginseng Field.</title>
        <authorList>
            <person name="Kim M.M."/>
            <person name="Siddiqi M.Z."/>
            <person name="Im W.T."/>
        </authorList>
    </citation>
    <scope>NUCLEOTIDE SEQUENCE [LARGE SCALE GENOMIC DNA]</scope>
    <source>
        <strain evidence="8 9">Gsoil 3017</strain>
    </source>
</reference>
<evidence type="ECO:0000256" key="4">
    <source>
        <dbReference type="ARBA" id="ARBA00023163"/>
    </source>
</evidence>
<dbReference type="Gene3D" id="3.40.50.2300">
    <property type="match status" value="1"/>
</dbReference>
<evidence type="ECO:0000313" key="8">
    <source>
        <dbReference type="EMBL" id="QEC61941.1"/>
    </source>
</evidence>
<dbReference type="InterPro" id="IPR039420">
    <property type="entry name" value="WalR-like"/>
</dbReference>
<dbReference type="Pfam" id="PF00072">
    <property type="entry name" value="Response_reg"/>
    <property type="match status" value="1"/>
</dbReference>
<dbReference type="PROSITE" id="PS50043">
    <property type="entry name" value="HTH_LUXR_2"/>
    <property type="match status" value="1"/>
</dbReference>
<name>A0A5B8UU97_9SPHI</name>
<dbReference type="PROSITE" id="PS50110">
    <property type="entry name" value="RESPONSE_REGULATORY"/>
    <property type="match status" value="1"/>
</dbReference>
<dbReference type="Pfam" id="PF00196">
    <property type="entry name" value="GerE"/>
    <property type="match status" value="1"/>
</dbReference>
<dbReference type="InterPro" id="IPR058245">
    <property type="entry name" value="NreC/VraR/RcsB-like_REC"/>
</dbReference>
<dbReference type="CDD" id="cd17535">
    <property type="entry name" value="REC_NarL-like"/>
    <property type="match status" value="1"/>
</dbReference>
<dbReference type="InterPro" id="IPR016032">
    <property type="entry name" value="Sig_transdc_resp-reg_C-effctor"/>
</dbReference>
<dbReference type="KEGG" id="mgin:FRZ54_04855"/>
<sequence length="233" mass="26584">MEQELTIRVAFADDHNLVRKGIISMLRSLGGIDIVIEADNGNELISKLTAADRLPEICILDISMPQMDGFAVLTEVKRRWPEMKVLVLTAFFWEIYIIRMMQAGANGYLLKECDIEEVKTALFSIHNDGYYYSECANSTVFHLVNTKAIRLQTFTENEIEVLKYCCTDLTYGEIAQQMHTTLRSVEGSRDRIFHKLNLNSRIALVLFAIRSGLVTLDTNYYPGKTIIPFTKTK</sequence>
<dbReference type="SMART" id="SM00421">
    <property type="entry name" value="HTH_LUXR"/>
    <property type="match status" value="1"/>
</dbReference>
<dbReference type="GO" id="GO:0006355">
    <property type="term" value="P:regulation of DNA-templated transcription"/>
    <property type="evidence" value="ECO:0007669"/>
    <property type="project" value="InterPro"/>
</dbReference>
<gene>
    <name evidence="8" type="ORF">FRZ54_04855</name>
</gene>
<accession>A0A5B8UU97</accession>
<evidence type="ECO:0000259" key="7">
    <source>
        <dbReference type="PROSITE" id="PS50110"/>
    </source>
</evidence>
<feature type="domain" description="Response regulatory" evidence="7">
    <location>
        <begin position="8"/>
        <end position="126"/>
    </location>
</feature>
<keyword evidence="9" id="KW-1185">Reference proteome</keyword>
<evidence type="ECO:0000256" key="1">
    <source>
        <dbReference type="ARBA" id="ARBA00022553"/>
    </source>
</evidence>
<dbReference type="InterPro" id="IPR011006">
    <property type="entry name" value="CheY-like_superfamily"/>
</dbReference>
<feature type="modified residue" description="4-aspartylphosphate" evidence="5">
    <location>
        <position position="61"/>
    </location>
</feature>
<organism evidence="8 9">
    <name type="scientific">Mucilaginibacter ginsenosidivorans</name>
    <dbReference type="NCBI Taxonomy" id="398053"/>
    <lineage>
        <taxon>Bacteria</taxon>
        <taxon>Pseudomonadati</taxon>
        <taxon>Bacteroidota</taxon>
        <taxon>Sphingobacteriia</taxon>
        <taxon>Sphingobacteriales</taxon>
        <taxon>Sphingobacteriaceae</taxon>
        <taxon>Mucilaginibacter</taxon>
    </lineage>
</organism>
<dbReference type="EMBL" id="CP042436">
    <property type="protein sequence ID" value="QEC61941.1"/>
    <property type="molecule type" value="Genomic_DNA"/>
</dbReference>
<evidence type="ECO:0000256" key="2">
    <source>
        <dbReference type="ARBA" id="ARBA00023015"/>
    </source>
</evidence>
<dbReference type="Proteomes" id="UP000321479">
    <property type="component" value="Chromosome"/>
</dbReference>
<keyword evidence="1 5" id="KW-0597">Phosphoprotein</keyword>
<protein>
    <submittedName>
        <fullName evidence="8">Response regulator transcription factor</fullName>
    </submittedName>
</protein>
<evidence type="ECO:0000259" key="6">
    <source>
        <dbReference type="PROSITE" id="PS50043"/>
    </source>
</evidence>
<dbReference type="RefSeq" id="WP_147030518.1">
    <property type="nucleotide sequence ID" value="NZ_CP042436.1"/>
</dbReference>
<dbReference type="PANTHER" id="PTHR43214:SF41">
    <property type="entry name" value="NITRATE_NITRITE RESPONSE REGULATOR PROTEIN NARP"/>
    <property type="match status" value="1"/>
</dbReference>
<dbReference type="SUPFAM" id="SSF52172">
    <property type="entry name" value="CheY-like"/>
    <property type="match status" value="1"/>
</dbReference>
<keyword evidence="2" id="KW-0805">Transcription regulation</keyword>
<dbReference type="PANTHER" id="PTHR43214">
    <property type="entry name" value="TWO-COMPONENT RESPONSE REGULATOR"/>
    <property type="match status" value="1"/>
</dbReference>
<evidence type="ECO:0000256" key="3">
    <source>
        <dbReference type="ARBA" id="ARBA00023125"/>
    </source>
</evidence>
<keyword evidence="3" id="KW-0238">DNA-binding</keyword>
<dbReference type="GO" id="GO:0003677">
    <property type="term" value="F:DNA binding"/>
    <property type="evidence" value="ECO:0007669"/>
    <property type="project" value="UniProtKB-KW"/>
</dbReference>
<dbReference type="OrthoDB" id="9797341at2"/>
<dbReference type="GO" id="GO:0000160">
    <property type="term" value="P:phosphorelay signal transduction system"/>
    <property type="evidence" value="ECO:0007669"/>
    <property type="project" value="InterPro"/>
</dbReference>
<keyword evidence="4" id="KW-0804">Transcription</keyword>
<evidence type="ECO:0000256" key="5">
    <source>
        <dbReference type="PROSITE-ProRule" id="PRU00169"/>
    </source>
</evidence>
<dbReference type="CDD" id="cd06170">
    <property type="entry name" value="LuxR_C_like"/>
    <property type="match status" value="1"/>
</dbReference>